<comment type="caution">
    <text evidence="1">The sequence shown here is derived from an EMBL/GenBank/DDBJ whole genome shotgun (WGS) entry which is preliminary data.</text>
</comment>
<dbReference type="AlphaFoldDB" id="A0AAW1VL86"/>
<dbReference type="Proteomes" id="UP001457282">
    <property type="component" value="Unassembled WGS sequence"/>
</dbReference>
<evidence type="ECO:0000313" key="1">
    <source>
        <dbReference type="EMBL" id="KAK9902418.1"/>
    </source>
</evidence>
<organism evidence="1 2">
    <name type="scientific">Rubus argutus</name>
    <name type="common">Southern blackberry</name>
    <dbReference type="NCBI Taxonomy" id="59490"/>
    <lineage>
        <taxon>Eukaryota</taxon>
        <taxon>Viridiplantae</taxon>
        <taxon>Streptophyta</taxon>
        <taxon>Embryophyta</taxon>
        <taxon>Tracheophyta</taxon>
        <taxon>Spermatophyta</taxon>
        <taxon>Magnoliopsida</taxon>
        <taxon>eudicotyledons</taxon>
        <taxon>Gunneridae</taxon>
        <taxon>Pentapetalae</taxon>
        <taxon>rosids</taxon>
        <taxon>fabids</taxon>
        <taxon>Rosales</taxon>
        <taxon>Rosaceae</taxon>
        <taxon>Rosoideae</taxon>
        <taxon>Rosoideae incertae sedis</taxon>
        <taxon>Rubus</taxon>
    </lineage>
</organism>
<proteinExistence type="predicted"/>
<name>A0AAW1VL86_RUBAR</name>
<sequence>MVSAKMCWSSMVVVVKGTKAGRGAAGLRTAGSEGDGVTVYGGGDRSRLGSVRSMGSVIESLARGGGKLSGKAALAIRAWVLD</sequence>
<evidence type="ECO:0000313" key="2">
    <source>
        <dbReference type="Proteomes" id="UP001457282"/>
    </source>
</evidence>
<reference evidence="1 2" key="1">
    <citation type="journal article" date="2023" name="G3 (Bethesda)">
        <title>A chromosome-length genome assembly and annotation of blackberry (Rubus argutus, cv. 'Hillquist').</title>
        <authorList>
            <person name="Bruna T."/>
            <person name="Aryal R."/>
            <person name="Dudchenko O."/>
            <person name="Sargent D.J."/>
            <person name="Mead D."/>
            <person name="Buti M."/>
            <person name="Cavallini A."/>
            <person name="Hytonen T."/>
            <person name="Andres J."/>
            <person name="Pham M."/>
            <person name="Weisz D."/>
            <person name="Mascagni F."/>
            <person name="Usai G."/>
            <person name="Natali L."/>
            <person name="Bassil N."/>
            <person name="Fernandez G.E."/>
            <person name="Lomsadze A."/>
            <person name="Armour M."/>
            <person name="Olukolu B."/>
            <person name="Poorten T."/>
            <person name="Britton C."/>
            <person name="Davik J."/>
            <person name="Ashrafi H."/>
            <person name="Aiden E.L."/>
            <person name="Borodovsky M."/>
            <person name="Worthington M."/>
        </authorList>
    </citation>
    <scope>NUCLEOTIDE SEQUENCE [LARGE SCALE GENOMIC DNA]</scope>
    <source>
        <strain evidence="1">PI 553951</strain>
    </source>
</reference>
<dbReference type="EMBL" id="JBEDUW010000258">
    <property type="protein sequence ID" value="KAK9902418.1"/>
    <property type="molecule type" value="Genomic_DNA"/>
</dbReference>
<protein>
    <submittedName>
        <fullName evidence="1">Uncharacterized protein</fullName>
    </submittedName>
</protein>
<accession>A0AAW1VL86</accession>
<gene>
    <name evidence="1" type="ORF">M0R45_001657</name>
</gene>
<keyword evidence="2" id="KW-1185">Reference proteome</keyword>